<name>A0A1X0QBX9_9MICR</name>
<proteinExistence type="predicted"/>
<organism evidence="1 2">
    <name type="scientific">Hepatospora eriocheir</name>
    <dbReference type="NCBI Taxonomy" id="1081669"/>
    <lineage>
        <taxon>Eukaryota</taxon>
        <taxon>Fungi</taxon>
        <taxon>Fungi incertae sedis</taxon>
        <taxon>Microsporidia</taxon>
        <taxon>Hepatosporidae</taxon>
        <taxon>Hepatospora</taxon>
    </lineage>
</organism>
<keyword evidence="2" id="KW-1185">Reference proteome</keyword>
<dbReference type="AlphaFoldDB" id="A0A1X0QBX9"/>
<sequence length="89" mass="10944">MIYEKLLEILVKEESFLTFLEESRCLKPVNEKQCKFCDSCRLSIKSRRRVQNVYFFLRCKSCRREYTLSDNTFFVMKREEDDLLLQFKH</sequence>
<dbReference type="EMBL" id="LVKB01000034">
    <property type="protein sequence ID" value="ORD97224.1"/>
    <property type="molecule type" value="Genomic_DNA"/>
</dbReference>
<protein>
    <submittedName>
        <fullName evidence="1">Uncharacterized protein</fullName>
    </submittedName>
</protein>
<accession>A0A1X0QBX9</accession>
<dbReference type="VEuPathDB" id="MicrosporidiaDB:HERIO_876"/>
<comment type="caution">
    <text evidence="1">The sequence shown here is derived from an EMBL/GenBank/DDBJ whole genome shotgun (WGS) entry which is preliminary data.</text>
</comment>
<reference evidence="1 2" key="1">
    <citation type="journal article" date="2017" name="Environ. Microbiol.">
        <title>Decay of the glycolytic pathway and adaptation to intranuclear parasitism within Enterocytozoonidae microsporidia.</title>
        <authorList>
            <person name="Wiredu Boakye D."/>
            <person name="Jaroenlak P."/>
            <person name="Prachumwat A."/>
            <person name="Williams T.A."/>
            <person name="Bateman K.S."/>
            <person name="Itsathitphaisarn O."/>
            <person name="Sritunyalucksana K."/>
            <person name="Paszkiewicz K.H."/>
            <person name="Moore K.A."/>
            <person name="Stentiford G.D."/>
            <person name="Williams B.A."/>
        </authorList>
    </citation>
    <scope>NUCLEOTIDE SEQUENCE [LARGE SCALE GENOMIC DNA]</scope>
    <source>
        <strain evidence="1 2">GB1</strain>
    </source>
</reference>
<evidence type="ECO:0000313" key="2">
    <source>
        <dbReference type="Proteomes" id="UP000192356"/>
    </source>
</evidence>
<evidence type="ECO:0000313" key="1">
    <source>
        <dbReference type="EMBL" id="ORD97224.1"/>
    </source>
</evidence>
<dbReference type="Proteomes" id="UP000192356">
    <property type="component" value="Unassembled WGS sequence"/>
</dbReference>
<gene>
    <name evidence="1" type="ORF">HERIO_876</name>
</gene>